<dbReference type="Proteomes" id="UP001196413">
    <property type="component" value="Unassembled WGS sequence"/>
</dbReference>
<comment type="caution">
    <text evidence="1">The sequence shown here is derived from an EMBL/GenBank/DDBJ whole genome shotgun (WGS) entry which is preliminary data.</text>
</comment>
<evidence type="ECO:0000313" key="1">
    <source>
        <dbReference type="EMBL" id="KAJ1346923.1"/>
    </source>
</evidence>
<gene>
    <name evidence="1" type="ORF">KIN20_001849</name>
</gene>
<organism evidence="1 2">
    <name type="scientific">Parelaphostrongylus tenuis</name>
    <name type="common">Meningeal worm</name>
    <dbReference type="NCBI Taxonomy" id="148309"/>
    <lineage>
        <taxon>Eukaryota</taxon>
        <taxon>Metazoa</taxon>
        <taxon>Ecdysozoa</taxon>
        <taxon>Nematoda</taxon>
        <taxon>Chromadorea</taxon>
        <taxon>Rhabditida</taxon>
        <taxon>Rhabditina</taxon>
        <taxon>Rhabditomorpha</taxon>
        <taxon>Strongyloidea</taxon>
        <taxon>Metastrongylidae</taxon>
        <taxon>Parelaphostrongylus</taxon>
    </lineage>
</organism>
<proteinExistence type="predicted"/>
<protein>
    <submittedName>
        <fullName evidence="1">Uncharacterized protein</fullName>
    </submittedName>
</protein>
<dbReference type="EMBL" id="JAHQIW010000241">
    <property type="protein sequence ID" value="KAJ1346923.1"/>
    <property type="molecule type" value="Genomic_DNA"/>
</dbReference>
<reference evidence="1" key="1">
    <citation type="submission" date="2021-06" db="EMBL/GenBank/DDBJ databases">
        <title>Parelaphostrongylus tenuis whole genome reference sequence.</title>
        <authorList>
            <person name="Garwood T.J."/>
            <person name="Larsen P.A."/>
            <person name="Fountain-Jones N.M."/>
            <person name="Garbe J.R."/>
            <person name="Macchietto M.G."/>
            <person name="Kania S.A."/>
            <person name="Gerhold R.W."/>
            <person name="Richards J.E."/>
            <person name="Wolf T.M."/>
        </authorList>
    </citation>
    <scope>NUCLEOTIDE SEQUENCE</scope>
    <source>
        <strain evidence="1">MNPRO001-30</strain>
        <tissue evidence="1">Meninges</tissue>
    </source>
</reference>
<sequence length="170" mass="19803">MFTSITQGRPLSIPYRAAQLLRYSIFTIHNMSTTENREVNKTHSRPKSNEGIQQMMRCSKVMDCSEHLLDALIELRRDSVDPHESSFTPPNKLIHTSNIWDKCLEARYESQEFLSGSPNQWHFLTARIELYLKTPFPEVKRLKEIRDSLENKRQEESLDLFSTVLDSMGA</sequence>
<keyword evidence="2" id="KW-1185">Reference proteome</keyword>
<dbReference type="AlphaFoldDB" id="A0AAD5LYZ6"/>
<evidence type="ECO:0000313" key="2">
    <source>
        <dbReference type="Proteomes" id="UP001196413"/>
    </source>
</evidence>
<name>A0AAD5LYZ6_PARTN</name>
<accession>A0AAD5LYZ6</accession>